<keyword evidence="3" id="KW-1185">Reference proteome</keyword>
<evidence type="ECO:0000313" key="3">
    <source>
        <dbReference type="Proteomes" id="UP001551695"/>
    </source>
</evidence>
<sequence>MESPPADTAPQTPALTYRAPTEEDHARVLAVLDRWWDGLGGDDGARQRAGLLPRLFFQHFTDTSVVVERDGHLVAFLIGFLSQSRPEEAYIHFVGVDPALHGHGLGGELYRRFFDTVRAHGRTIVRAITSETNTGSRAFHARMGFTEAEQSFPGYDGPGTTRVTFVRELEP</sequence>
<feature type="domain" description="N-acetyltransferase" evidence="1">
    <location>
        <begin position="15"/>
        <end position="170"/>
    </location>
</feature>
<dbReference type="EMBL" id="JBFAKC010000009">
    <property type="protein sequence ID" value="MEV0710065.1"/>
    <property type="molecule type" value="Genomic_DNA"/>
</dbReference>
<accession>A0ABV3FXB7</accession>
<dbReference type="SUPFAM" id="SSF55729">
    <property type="entry name" value="Acyl-CoA N-acyltransferases (Nat)"/>
    <property type="match status" value="1"/>
</dbReference>
<dbReference type="PANTHER" id="PTHR43072">
    <property type="entry name" value="N-ACETYLTRANSFERASE"/>
    <property type="match status" value="1"/>
</dbReference>
<organism evidence="2 3">
    <name type="scientific">Nocardia aurea</name>
    <dbReference type="NCBI Taxonomy" id="2144174"/>
    <lineage>
        <taxon>Bacteria</taxon>
        <taxon>Bacillati</taxon>
        <taxon>Actinomycetota</taxon>
        <taxon>Actinomycetes</taxon>
        <taxon>Mycobacteriales</taxon>
        <taxon>Nocardiaceae</taxon>
        <taxon>Nocardia</taxon>
    </lineage>
</organism>
<dbReference type="CDD" id="cd04301">
    <property type="entry name" value="NAT_SF"/>
    <property type="match status" value="1"/>
</dbReference>
<dbReference type="PROSITE" id="PS51186">
    <property type="entry name" value="GNAT"/>
    <property type="match status" value="1"/>
</dbReference>
<dbReference type="Gene3D" id="3.40.630.30">
    <property type="match status" value="1"/>
</dbReference>
<gene>
    <name evidence="2" type="ORF">AB0I48_21085</name>
</gene>
<dbReference type="PANTHER" id="PTHR43072:SF36">
    <property type="entry name" value="RIBOSOMAL-PROTEIN-ALANINE ACETYLTRANSFERASE"/>
    <property type="match status" value="1"/>
</dbReference>
<dbReference type="RefSeq" id="WP_357785835.1">
    <property type="nucleotide sequence ID" value="NZ_JBFAKC010000009.1"/>
</dbReference>
<dbReference type="InterPro" id="IPR016181">
    <property type="entry name" value="Acyl_CoA_acyltransferase"/>
</dbReference>
<dbReference type="PIRSF" id="PIRSF037663">
    <property type="entry name" value="Acetyltransf_GNAT_prd"/>
    <property type="match status" value="1"/>
</dbReference>
<comment type="caution">
    <text evidence="2">The sequence shown here is derived from an EMBL/GenBank/DDBJ whole genome shotgun (WGS) entry which is preliminary data.</text>
</comment>
<evidence type="ECO:0000313" key="2">
    <source>
        <dbReference type="EMBL" id="MEV0710065.1"/>
    </source>
</evidence>
<proteinExistence type="predicted"/>
<protein>
    <submittedName>
        <fullName evidence="2">GNAT family N-acetyltransferase</fullName>
    </submittedName>
</protein>
<dbReference type="InterPro" id="IPR000182">
    <property type="entry name" value="GNAT_dom"/>
</dbReference>
<reference evidence="2 3" key="1">
    <citation type="submission" date="2024-06" db="EMBL/GenBank/DDBJ databases">
        <title>The Natural Products Discovery Center: Release of the First 8490 Sequenced Strains for Exploring Actinobacteria Biosynthetic Diversity.</title>
        <authorList>
            <person name="Kalkreuter E."/>
            <person name="Kautsar S.A."/>
            <person name="Yang D."/>
            <person name="Bader C.D."/>
            <person name="Teijaro C.N."/>
            <person name="Fluegel L."/>
            <person name="Davis C.M."/>
            <person name="Simpson J.R."/>
            <person name="Lauterbach L."/>
            <person name="Steele A.D."/>
            <person name="Gui C."/>
            <person name="Meng S."/>
            <person name="Li G."/>
            <person name="Viehrig K."/>
            <person name="Ye F."/>
            <person name="Su P."/>
            <person name="Kiefer A.F."/>
            <person name="Nichols A."/>
            <person name="Cepeda A.J."/>
            <person name="Yan W."/>
            <person name="Fan B."/>
            <person name="Jiang Y."/>
            <person name="Adhikari A."/>
            <person name="Zheng C.-J."/>
            <person name="Schuster L."/>
            <person name="Cowan T.M."/>
            <person name="Smanski M.J."/>
            <person name="Chevrette M.G."/>
            <person name="De Carvalho L.P.S."/>
            <person name="Shen B."/>
        </authorList>
    </citation>
    <scope>NUCLEOTIDE SEQUENCE [LARGE SCALE GENOMIC DNA]</scope>
    <source>
        <strain evidence="2 3">NPDC050403</strain>
    </source>
</reference>
<name>A0ABV3FXB7_9NOCA</name>
<dbReference type="Proteomes" id="UP001551695">
    <property type="component" value="Unassembled WGS sequence"/>
</dbReference>
<dbReference type="InterPro" id="IPR017255">
    <property type="entry name" value="AcTrfase_GNAT_prd"/>
</dbReference>
<evidence type="ECO:0000259" key="1">
    <source>
        <dbReference type="PROSITE" id="PS51186"/>
    </source>
</evidence>
<dbReference type="Pfam" id="PF00583">
    <property type="entry name" value="Acetyltransf_1"/>
    <property type="match status" value="1"/>
</dbReference>